<dbReference type="Pfam" id="PF21814">
    <property type="entry name" value="DUF6883"/>
    <property type="match status" value="1"/>
</dbReference>
<organism evidence="2 3">
    <name type="scientific">Stenomitos frigidus AS-A4</name>
    <dbReference type="NCBI Taxonomy" id="2933935"/>
    <lineage>
        <taxon>Bacteria</taxon>
        <taxon>Bacillati</taxon>
        <taxon>Cyanobacteriota</taxon>
        <taxon>Cyanophyceae</taxon>
        <taxon>Leptolyngbyales</taxon>
        <taxon>Leptolyngbyaceae</taxon>
        <taxon>Stenomitos</taxon>
    </lineage>
</organism>
<evidence type="ECO:0000313" key="2">
    <source>
        <dbReference type="EMBL" id="MEP1060136.1"/>
    </source>
</evidence>
<comment type="caution">
    <text evidence="2">The sequence shown here is derived from an EMBL/GenBank/DDBJ whole genome shotgun (WGS) entry which is preliminary data.</text>
</comment>
<dbReference type="InterPro" id="IPR049250">
    <property type="entry name" value="DUF6883"/>
</dbReference>
<keyword evidence="3" id="KW-1185">Reference proteome</keyword>
<reference evidence="2 3" key="1">
    <citation type="submission" date="2022-04" db="EMBL/GenBank/DDBJ databases">
        <title>Positive selection, recombination, and allopatry shape intraspecific diversity of widespread and dominant cyanobacteria.</title>
        <authorList>
            <person name="Wei J."/>
            <person name="Shu W."/>
            <person name="Hu C."/>
        </authorList>
    </citation>
    <scope>NUCLEOTIDE SEQUENCE [LARGE SCALE GENOMIC DNA]</scope>
    <source>
        <strain evidence="2 3">AS-A4</strain>
    </source>
</reference>
<dbReference type="EMBL" id="JAMPLM010000015">
    <property type="protein sequence ID" value="MEP1060136.1"/>
    <property type="molecule type" value="Genomic_DNA"/>
</dbReference>
<sequence length="102" mass="11580">MRKAEYLFSYATEAGTGGDKQKFWRSIMRFESPEEIRAAILAAVSVDLLQFQGQNEYGDRYQMTITIKDSSGVARRIRTGWIVLTGEDVARFVTAVPERLGR</sequence>
<dbReference type="RefSeq" id="WP_190449319.1">
    <property type="nucleotide sequence ID" value="NZ_JAMPLM010000015.1"/>
</dbReference>
<accession>A0ABV0KM92</accession>
<name>A0ABV0KM92_9CYAN</name>
<gene>
    <name evidence="2" type="ORF">NDI38_16995</name>
</gene>
<protein>
    <recommendedName>
        <fullName evidence="1">DUF6883 domain-containing protein</fullName>
    </recommendedName>
</protein>
<feature type="domain" description="DUF6883" evidence="1">
    <location>
        <begin position="5"/>
        <end position="97"/>
    </location>
</feature>
<evidence type="ECO:0000313" key="3">
    <source>
        <dbReference type="Proteomes" id="UP001476950"/>
    </source>
</evidence>
<dbReference type="Proteomes" id="UP001476950">
    <property type="component" value="Unassembled WGS sequence"/>
</dbReference>
<evidence type="ECO:0000259" key="1">
    <source>
        <dbReference type="Pfam" id="PF21814"/>
    </source>
</evidence>
<proteinExistence type="predicted"/>